<dbReference type="Proteomes" id="UP000031670">
    <property type="component" value="Unassembled WGS sequence"/>
</dbReference>
<reference evidence="1 2" key="2">
    <citation type="submission" date="2015-01" db="EMBL/GenBank/DDBJ databases">
        <authorList>
            <consortium name="NBRP consortium"/>
            <person name="Sawabe T."/>
            <person name="Meirelles P."/>
            <person name="Feng G."/>
            <person name="Sayaka M."/>
            <person name="Hattori M."/>
            <person name="Ohkuma M."/>
        </authorList>
    </citation>
    <scope>NUCLEOTIDE SEQUENCE [LARGE SCALE GENOMIC DNA]</scope>
    <source>
        <strain evidence="1 2">JCM19232</strain>
    </source>
</reference>
<organism evidence="1 2">
    <name type="scientific">Vibrio ishigakensis</name>
    <dbReference type="NCBI Taxonomy" id="1481914"/>
    <lineage>
        <taxon>Bacteria</taxon>
        <taxon>Pseudomonadati</taxon>
        <taxon>Pseudomonadota</taxon>
        <taxon>Gammaproteobacteria</taxon>
        <taxon>Vibrionales</taxon>
        <taxon>Vibrionaceae</taxon>
        <taxon>Vibrio</taxon>
    </lineage>
</organism>
<sequence>MEVVIKSCQGRQVLDRFKLSPYKMDTFLAETGCNNICDACGSGVMIEVYEAGRLTFSKKTIMHDSLKRLLKQNKAILA</sequence>
<evidence type="ECO:0000313" key="2">
    <source>
        <dbReference type="Proteomes" id="UP000031670"/>
    </source>
</evidence>
<name>A0A0B8P195_9VIBR</name>
<comment type="caution">
    <text evidence="1">The sequence shown here is derived from an EMBL/GenBank/DDBJ whole genome shotgun (WGS) entry which is preliminary data.</text>
</comment>
<protein>
    <recommendedName>
        <fullName evidence="3">DUF1450 domain-containing protein</fullName>
    </recommendedName>
</protein>
<evidence type="ECO:0008006" key="3">
    <source>
        <dbReference type="Google" id="ProtNLM"/>
    </source>
</evidence>
<accession>A0A0B8P195</accession>
<proteinExistence type="predicted"/>
<reference evidence="1 2" key="1">
    <citation type="submission" date="2015-01" db="EMBL/GenBank/DDBJ databases">
        <title>Vibrio sp. C5 JCM 19232 whole genome shotgun sequence.</title>
        <authorList>
            <person name="Sawabe T."/>
            <person name="Meirelles P."/>
            <person name="Feng G."/>
            <person name="Sayaka M."/>
            <person name="Hattori M."/>
            <person name="Ohkuma M."/>
        </authorList>
    </citation>
    <scope>NUCLEOTIDE SEQUENCE [LARGE SCALE GENOMIC DNA]</scope>
    <source>
        <strain evidence="1 2">JCM19232</strain>
    </source>
</reference>
<evidence type="ECO:0000313" key="1">
    <source>
        <dbReference type="EMBL" id="GAM60555.1"/>
    </source>
</evidence>
<gene>
    <name evidence="1" type="ORF">JCM19232_888</name>
</gene>
<dbReference type="EMBL" id="BBSA01000001">
    <property type="protein sequence ID" value="GAM60555.1"/>
    <property type="molecule type" value="Genomic_DNA"/>
</dbReference>
<dbReference type="AlphaFoldDB" id="A0A0B8P195"/>